<accession>A0A1I5LBZ1</accession>
<dbReference type="InterPro" id="IPR051799">
    <property type="entry name" value="NADH_flavin_oxidoreductase"/>
</dbReference>
<evidence type="ECO:0000313" key="6">
    <source>
        <dbReference type="Proteomes" id="UP000199137"/>
    </source>
</evidence>
<protein>
    <submittedName>
        <fullName evidence="5">2,4-dienoyl-CoA reductase</fullName>
    </submittedName>
</protein>
<keyword evidence="2" id="KW-0560">Oxidoreductase</keyword>
<evidence type="ECO:0000259" key="4">
    <source>
        <dbReference type="Pfam" id="PF00724"/>
    </source>
</evidence>
<evidence type="ECO:0000256" key="3">
    <source>
        <dbReference type="SAM" id="MobiDB-lite"/>
    </source>
</evidence>
<dbReference type="SUPFAM" id="SSF51395">
    <property type="entry name" value="FMN-linked oxidoreductases"/>
    <property type="match status" value="1"/>
</dbReference>
<feature type="compositionally biased region" description="Polar residues" evidence="3">
    <location>
        <begin position="29"/>
        <end position="43"/>
    </location>
</feature>
<dbReference type="InterPro" id="IPR001155">
    <property type="entry name" value="OxRdtase_FMN_N"/>
</dbReference>
<evidence type="ECO:0000256" key="2">
    <source>
        <dbReference type="ARBA" id="ARBA00023002"/>
    </source>
</evidence>
<dbReference type="Proteomes" id="UP000199137">
    <property type="component" value="Unassembled WGS sequence"/>
</dbReference>
<sequence>MFVPVRTGIAAHEPRPASRSPGSPERPASSPSYRGTVTSTTGTPPDPLAPARLGPVQLRNRVVKAATYEGLGHHGRVTRDLVDFHVGYAKGGVGMTTVAYCAVAKEGRTDRHQIYWTDEALPGLRVLTDAVHAEGAAISAQIGHGGPVANPKGNGLPALAPSRYFHKTTLSFAQKIDHAGIERVKRAHAGAALRAIECGFDAIEVHLGHNYLISSFLSPKLNHRTDEYGGSLENRARLARDTMRAVRDAVGDRIAVIVKMNMDDGVPGGFWLDEAIPVTRWLEADGTCDALEMTAGSSLLNPMYLFKGDAPVREFAAVLPQPLKLAVRAVGKHFIREYPYRDAFLLEDARQIRAAVKLPMVLLGGITGRASMEVAMREGFQYVAMGRALLREPDLVNRIAAEPETPSLCVHCNKCMPTNFTGTRCVLVDRTTTRGAQWGQPAGYVD</sequence>
<name>A0A1I5LBZ1_9PSEU</name>
<evidence type="ECO:0000313" key="5">
    <source>
        <dbReference type="EMBL" id="SFO94889.1"/>
    </source>
</evidence>
<dbReference type="InterPro" id="IPR013785">
    <property type="entry name" value="Aldolase_TIM"/>
</dbReference>
<dbReference type="GO" id="GO:0016491">
    <property type="term" value="F:oxidoreductase activity"/>
    <property type="evidence" value="ECO:0007669"/>
    <property type="project" value="UniProtKB-KW"/>
</dbReference>
<dbReference type="Gene3D" id="3.20.20.70">
    <property type="entry name" value="Aldolase class I"/>
    <property type="match status" value="1"/>
</dbReference>
<reference evidence="5 6" key="1">
    <citation type="submission" date="2016-10" db="EMBL/GenBank/DDBJ databases">
        <authorList>
            <person name="de Groot N.N."/>
        </authorList>
    </citation>
    <scope>NUCLEOTIDE SEQUENCE [LARGE SCALE GENOMIC DNA]</scope>
    <source>
        <strain evidence="5 6">DSM 44637</strain>
    </source>
</reference>
<dbReference type="EMBL" id="FOWC01000003">
    <property type="protein sequence ID" value="SFO94889.1"/>
    <property type="molecule type" value="Genomic_DNA"/>
</dbReference>
<dbReference type="PANTHER" id="PTHR43656:SF2">
    <property type="entry name" value="BINDING OXIDOREDUCTASE, PUTATIVE (AFU_ORTHOLOGUE AFUA_2G08260)-RELATED"/>
    <property type="match status" value="1"/>
</dbReference>
<dbReference type="Pfam" id="PF00724">
    <property type="entry name" value="Oxidored_FMN"/>
    <property type="match status" value="1"/>
</dbReference>
<dbReference type="PANTHER" id="PTHR43656">
    <property type="entry name" value="BINDING OXIDOREDUCTASE, PUTATIVE (AFU_ORTHOLOGUE AFUA_2G08260)-RELATED"/>
    <property type="match status" value="1"/>
</dbReference>
<proteinExistence type="predicted"/>
<feature type="domain" description="NADH:flavin oxidoreductase/NADH oxidase N-terminal" evidence="4">
    <location>
        <begin position="49"/>
        <end position="269"/>
    </location>
</feature>
<evidence type="ECO:0000256" key="1">
    <source>
        <dbReference type="ARBA" id="ARBA00022630"/>
    </source>
</evidence>
<dbReference type="GO" id="GO:0010181">
    <property type="term" value="F:FMN binding"/>
    <property type="evidence" value="ECO:0007669"/>
    <property type="project" value="InterPro"/>
</dbReference>
<keyword evidence="1" id="KW-0285">Flavoprotein</keyword>
<dbReference type="STRING" id="112413.SAMN05421854_103535"/>
<feature type="region of interest" description="Disordered" evidence="3">
    <location>
        <begin position="1"/>
        <end position="52"/>
    </location>
</feature>
<organism evidence="5 6">
    <name type="scientific">Amycolatopsis rubida</name>
    <dbReference type="NCBI Taxonomy" id="112413"/>
    <lineage>
        <taxon>Bacteria</taxon>
        <taxon>Bacillati</taxon>
        <taxon>Actinomycetota</taxon>
        <taxon>Actinomycetes</taxon>
        <taxon>Pseudonocardiales</taxon>
        <taxon>Pseudonocardiaceae</taxon>
        <taxon>Amycolatopsis</taxon>
    </lineage>
</organism>
<dbReference type="CDD" id="cd02803">
    <property type="entry name" value="OYE_like_FMN_family"/>
    <property type="match status" value="1"/>
</dbReference>
<dbReference type="AlphaFoldDB" id="A0A1I5LBZ1"/>
<gene>
    <name evidence="5" type="ORF">SAMN05421854_103535</name>
</gene>